<proteinExistence type="predicted"/>
<dbReference type="EMBL" id="CP116614">
    <property type="protein sequence ID" value="WCG04124.1"/>
    <property type="molecule type" value="Genomic_DNA"/>
</dbReference>
<accession>A0AAE9XB49</accession>
<protein>
    <recommendedName>
        <fullName evidence="4">Periplasmic heavy metal sensor</fullName>
    </recommendedName>
</protein>
<dbReference type="EMBL" id="CP116613">
    <property type="protein sequence ID" value="WCF99743.1"/>
    <property type="molecule type" value="Genomic_DNA"/>
</dbReference>
<gene>
    <name evidence="1" type="ORF">NY149_03695</name>
    <name evidence="2" type="ORF">NY151_05200</name>
</gene>
<evidence type="ECO:0008006" key="4">
    <source>
        <dbReference type="Google" id="ProtNLM"/>
    </source>
</evidence>
<evidence type="ECO:0000313" key="3">
    <source>
        <dbReference type="Proteomes" id="UP001179540"/>
    </source>
</evidence>
<dbReference type="RefSeq" id="WP_005873416.1">
    <property type="nucleotide sequence ID" value="NZ_BAABSJ010000017.1"/>
</dbReference>
<name>A0AAE9XB49_PORGN</name>
<dbReference type="Proteomes" id="UP001179540">
    <property type="component" value="Chromosome"/>
</dbReference>
<evidence type="ECO:0000313" key="2">
    <source>
        <dbReference type="EMBL" id="WCG04124.1"/>
    </source>
</evidence>
<dbReference type="SMR" id="A0AAE9XB49"/>
<dbReference type="GeneID" id="29256312"/>
<dbReference type="Proteomes" id="UP001179501">
    <property type="component" value="Chromosome"/>
</dbReference>
<reference evidence="1" key="1">
    <citation type="submission" date="2023-01" db="EMBL/GenBank/DDBJ databases">
        <title>Phages are important unrecognized players in the ecology of the oral pathogen Porphyromonas gingivalis.</title>
        <authorList>
            <person name="Matrishin C.B."/>
            <person name="Kauffman K.M."/>
        </authorList>
    </citation>
    <scope>NUCLEOTIDE SEQUENCE</scope>
    <source>
        <strain evidence="2">ATCC 49417</strain>
        <strain evidence="1">HG1691old</strain>
    </source>
</reference>
<sequence length="176" mass="20914">MGTNGFQRMIERHSHHHLSGMKRIFSLTIILAALLPTLSQAAMPPYSVATKFQESEQQGRKREFMNQRNAFFILELELTQEETDAFLPLYNELDTKRYELWKDVRQKRALMERKAELTDADMELIINKSLDNKIAEARLEKEYYYKFKRVLPMRKVMALKVAERKFARLFLKSSYD</sequence>
<organism evidence="1 3">
    <name type="scientific">Porphyromonas gingivalis</name>
    <name type="common">Bacteroides gingivalis</name>
    <dbReference type="NCBI Taxonomy" id="837"/>
    <lineage>
        <taxon>Bacteria</taxon>
        <taxon>Pseudomonadati</taxon>
        <taxon>Bacteroidota</taxon>
        <taxon>Bacteroidia</taxon>
        <taxon>Bacteroidales</taxon>
        <taxon>Porphyromonadaceae</taxon>
        <taxon>Porphyromonas</taxon>
    </lineage>
</organism>
<evidence type="ECO:0000313" key="1">
    <source>
        <dbReference type="EMBL" id="WCF99743.1"/>
    </source>
</evidence>
<dbReference type="AlphaFoldDB" id="A0AAE9XB49"/>